<dbReference type="GO" id="GO:0042256">
    <property type="term" value="P:cytosolic ribosome assembly"/>
    <property type="evidence" value="ECO:0007669"/>
    <property type="project" value="TreeGrafter"/>
</dbReference>
<protein>
    <recommendedName>
        <fullName evidence="3">Mitochondrial glyco protein</fullName>
    </recommendedName>
</protein>
<dbReference type="PANTHER" id="PTHR10826:SF1">
    <property type="entry name" value="COMPLEMENT COMPONENT 1 Q SUBCOMPONENT-BINDING PROTEIN, MITOCHONDRIAL"/>
    <property type="match status" value="1"/>
</dbReference>
<dbReference type="PANTHER" id="PTHR10826">
    <property type="entry name" value="COMPLEMENT COMPONENT 1"/>
    <property type="match status" value="1"/>
</dbReference>
<dbReference type="eggNOG" id="KOG2536">
    <property type="taxonomic scope" value="Eukaryota"/>
</dbReference>
<dbReference type="STRING" id="701091.M2UE85"/>
<gene>
    <name evidence="1" type="ORF">COCHEDRAFT_1083558</name>
</gene>
<dbReference type="HOGENOM" id="CLU_072692_0_0_1"/>
<dbReference type="Gene3D" id="3.10.280.10">
    <property type="entry name" value="Mitochondrial glycoprotein"/>
    <property type="match status" value="1"/>
</dbReference>
<dbReference type="EMBL" id="KB445569">
    <property type="protein sequence ID" value="EMD96849.1"/>
    <property type="molecule type" value="Genomic_DNA"/>
</dbReference>
<dbReference type="InterPro" id="IPR036561">
    <property type="entry name" value="MAM33_sf"/>
</dbReference>
<evidence type="ECO:0000313" key="1">
    <source>
        <dbReference type="EMBL" id="EMD96849.1"/>
    </source>
</evidence>
<dbReference type="AlphaFoldDB" id="M2UE85"/>
<dbReference type="FunFam" id="3.10.280.10:FF:000007">
    <property type="entry name" value="Regulatory protein SUAPRGA1"/>
    <property type="match status" value="1"/>
</dbReference>
<proteinExistence type="predicted"/>
<reference evidence="1 2" key="1">
    <citation type="journal article" date="2012" name="PLoS Pathog.">
        <title>Diverse lifestyles and strategies of plant pathogenesis encoded in the genomes of eighteen Dothideomycetes fungi.</title>
        <authorList>
            <person name="Ohm R.A."/>
            <person name="Feau N."/>
            <person name="Henrissat B."/>
            <person name="Schoch C.L."/>
            <person name="Horwitz B.A."/>
            <person name="Barry K.W."/>
            <person name="Condon B.J."/>
            <person name="Copeland A.C."/>
            <person name="Dhillon B."/>
            <person name="Glaser F."/>
            <person name="Hesse C.N."/>
            <person name="Kosti I."/>
            <person name="LaButti K."/>
            <person name="Lindquist E.A."/>
            <person name="Lucas S."/>
            <person name="Salamov A.A."/>
            <person name="Bradshaw R.E."/>
            <person name="Ciuffetti L."/>
            <person name="Hamelin R.C."/>
            <person name="Kema G.H.J."/>
            <person name="Lawrence C."/>
            <person name="Scott J.A."/>
            <person name="Spatafora J.W."/>
            <person name="Turgeon B.G."/>
            <person name="de Wit P.J.G.M."/>
            <person name="Zhong S."/>
            <person name="Goodwin S.B."/>
            <person name="Grigoriev I.V."/>
        </authorList>
    </citation>
    <scope>NUCLEOTIDE SEQUENCE [LARGE SCALE GENOMIC DNA]</scope>
    <source>
        <strain evidence="2">C5 / ATCC 48332 / race O</strain>
    </source>
</reference>
<dbReference type="OrthoDB" id="278212at2759"/>
<dbReference type="Proteomes" id="UP000016936">
    <property type="component" value="Unassembled WGS sequence"/>
</dbReference>
<accession>M2UE85</accession>
<name>M2UE85_COCH5</name>
<dbReference type="SUPFAM" id="SSF54529">
    <property type="entry name" value="Mitochondrial glycoprotein MAM33-like"/>
    <property type="match status" value="1"/>
</dbReference>
<keyword evidence="2" id="KW-1185">Reference proteome</keyword>
<organism evidence="1 2">
    <name type="scientific">Cochliobolus heterostrophus (strain C5 / ATCC 48332 / race O)</name>
    <name type="common">Southern corn leaf blight fungus</name>
    <name type="synonym">Bipolaris maydis</name>
    <dbReference type="NCBI Taxonomy" id="701091"/>
    <lineage>
        <taxon>Eukaryota</taxon>
        <taxon>Fungi</taxon>
        <taxon>Dikarya</taxon>
        <taxon>Ascomycota</taxon>
        <taxon>Pezizomycotina</taxon>
        <taxon>Dothideomycetes</taxon>
        <taxon>Pleosporomycetidae</taxon>
        <taxon>Pleosporales</taxon>
        <taxon>Pleosporineae</taxon>
        <taxon>Pleosporaceae</taxon>
        <taxon>Bipolaris</taxon>
    </lineage>
</organism>
<dbReference type="OMA" id="RWLNNVK"/>
<evidence type="ECO:0008006" key="3">
    <source>
        <dbReference type="Google" id="ProtNLM"/>
    </source>
</evidence>
<dbReference type="Pfam" id="PF02330">
    <property type="entry name" value="MAM33"/>
    <property type="match status" value="1"/>
</dbReference>
<reference evidence="2" key="2">
    <citation type="journal article" date="2013" name="PLoS Genet.">
        <title>Comparative genome structure, secondary metabolite, and effector coding capacity across Cochliobolus pathogens.</title>
        <authorList>
            <person name="Condon B.J."/>
            <person name="Leng Y."/>
            <person name="Wu D."/>
            <person name="Bushley K.E."/>
            <person name="Ohm R.A."/>
            <person name="Otillar R."/>
            <person name="Martin J."/>
            <person name="Schackwitz W."/>
            <person name="Grimwood J."/>
            <person name="MohdZainudin N."/>
            <person name="Xue C."/>
            <person name="Wang R."/>
            <person name="Manning V.A."/>
            <person name="Dhillon B."/>
            <person name="Tu Z.J."/>
            <person name="Steffenson B.J."/>
            <person name="Salamov A."/>
            <person name="Sun H."/>
            <person name="Lowry S."/>
            <person name="LaButti K."/>
            <person name="Han J."/>
            <person name="Copeland A."/>
            <person name="Lindquist E."/>
            <person name="Barry K."/>
            <person name="Schmutz J."/>
            <person name="Baker S.E."/>
            <person name="Ciuffetti L.M."/>
            <person name="Grigoriev I.V."/>
            <person name="Zhong S."/>
            <person name="Turgeon B.G."/>
        </authorList>
    </citation>
    <scope>NUCLEOTIDE SEQUENCE [LARGE SCALE GENOMIC DNA]</scope>
    <source>
        <strain evidence="2">C5 / ATCC 48332 / race O</strain>
    </source>
</reference>
<sequence>MLSLRNLARSVPRSVARFSTKAVRPQTALRQTAAFQPAWTAAVPRLTASFSMSAARREDSVNEELVAKLQSEIAMEESMKEDEDLSANIKEYLENSPFEIEDQDGNQEVVLTRTYNDEKIRITFTTADLNTNQPGDEFSEDSAMYDDADMDDRVAPADREELEDDYENDESQQGFPAHASIRIERPGKGALAIEATAQDGDFLIEDLYYFPSADLADPATAEKDWARRALYTGPPFNNLDEDLQILLEKYLEERGINTRLALFIPDYIDHKEQKEYVRWLNSRSPHMI</sequence>
<evidence type="ECO:0000313" key="2">
    <source>
        <dbReference type="Proteomes" id="UP000016936"/>
    </source>
</evidence>
<dbReference type="GO" id="GO:0005759">
    <property type="term" value="C:mitochondrial matrix"/>
    <property type="evidence" value="ECO:0007669"/>
    <property type="project" value="InterPro"/>
</dbReference>
<dbReference type="InterPro" id="IPR003428">
    <property type="entry name" value="MAM33"/>
</dbReference>